<evidence type="ECO:0000256" key="4">
    <source>
        <dbReference type="ARBA" id="ARBA00022679"/>
    </source>
</evidence>
<dbReference type="RefSeq" id="WP_229779355.1">
    <property type="nucleotide sequence ID" value="NZ_BMPO01000004.1"/>
</dbReference>
<dbReference type="FunFam" id="1.10.287.130:FF:000045">
    <property type="entry name" value="Two-component system sensor histidine kinase/response regulator"/>
    <property type="match status" value="1"/>
</dbReference>
<dbReference type="GO" id="GO:0000155">
    <property type="term" value="F:phosphorelay sensor kinase activity"/>
    <property type="evidence" value="ECO:0007669"/>
    <property type="project" value="InterPro"/>
</dbReference>
<keyword evidence="7" id="KW-0067">ATP-binding</keyword>
<dbReference type="Gene3D" id="3.30.450.20">
    <property type="entry name" value="PAS domain"/>
    <property type="match status" value="2"/>
</dbReference>
<evidence type="ECO:0000256" key="10">
    <source>
        <dbReference type="SAM" id="Coils"/>
    </source>
</evidence>
<dbReference type="Pfam" id="PF00512">
    <property type="entry name" value="HisKA"/>
    <property type="match status" value="2"/>
</dbReference>
<evidence type="ECO:0000256" key="3">
    <source>
        <dbReference type="ARBA" id="ARBA00022553"/>
    </source>
</evidence>
<dbReference type="SUPFAM" id="SSF47384">
    <property type="entry name" value="Homodimeric domain of signal transducing histidine kinase"/>
    <property type="match status" value="2"/>
</dbReference>
<dbReference type="PRINTS" id="PR00344">
    <property type="entry name" value="BCTRLSENSOR"/>
</dbReference>
<keyword evidence="4" id="KW-0808">Transferase</keyword>
<keyword evidence="15" id="KW-1185">Reference proteome</keyword>
<keyword evidence="3 9" id="KW-0597">Phosphoprotein</keyword>
<dbReference type="AlphaFoldDB" id="A0A917UXM8"/>
<dbReference type="Gene3D" id="3.30.565.10">
    <property type="entry name" value="Histidine kinase-like ATPase, C-terminal domain"/>
    <property type="match status" value="2"/>
</dbReference>
<comment type="catalytic activity">
    <reaction evidence="1">
        <text>ATP + protein L-histidine = ADP + protein N-phospho-L-histidine.</text>
        <dbReference type="EC" id="2.7.13.3"/>
    </reaction>
</comment>
<organism evidence="14 15">
    <name type="scientific">Pseudomonas matsuisoli</name>
    <dbReference type="NCBI Taxonomy" id="1515666"/>
    <lineage>
        <taxon>Bacteria</taxon>
        <taxon>Pseudomonadati</taxon>
        <taxon>Pseudomonadota</taxon>
        <taxon>Gammaproteobacteria</taxon>
        <taxon>Pseudomonadales</taxon>
        <taxon>Pseudomonadaceae</taxon>
        <taxon>Pseudomonas</taxon>
    </lineage>
</organism>
<dbReference type="Gene3D" id="3.40.50.2300">
    <property type="match status" value="2"/>
</dbReference>
<evidence type="ECO:0000256" key="7">
    <source>
        <dbReference type="ARBA" id="ARBA00022840"/>
    </source>
</evidence>
<evidence type="ECO:0000259" key="12">
    <source>
        <dbReference type="PROSITE" id="PS50110"/>
    </source>
</evidence>
<dbReference type="SMART" id="SM00388">
    <property type="entry name" value="HisKA"/>
    <property type="match status" value="2"/>
</dbReference>
<feature type="modified residue" description="4-aspartylphosphate" evidence="9">
    <location>
        <position position="680"/>
    </location>
</feature>
<evidence type="ECO:0000256" key="9">
    <source>
        <dbReference type="PROSITE-ProRule" id="PRU00169"/>
    </source>
</evidence>
<dbReference type="SMART" id="SM00387">
    <property type="entry name" value="HATPase_c"/>
    <property type="match status" value="2"/>
</dbReference>
<dbReference type="Pfam" id="PF02518">
    <property type="entry name" value="HATPase_c"/>
    <property type="match status" value="2"/>
</dbReference>
<dbReference type="FunFam" id="3.30.565.10:FF:000037">
    <property type="entry name" value="Hybrid sensor histidine kinase/response regulator"/>
    <property type="match status" value="1"/>
</dbReference>
<accession>A0A917UXM8</accession>
<gene>
    <name evidence="14" type="ORF">GCM10009304_19470</name>
</gene>
<keyword evidence="10" id="KW-0175">Coiled coil</keyword>
<dbReference type="InterPro" id="IPR013655">
    <property type="entry name" value="PAS_fold_3"/>
</dbReference>
<feature type="domain" description="Histidine kinase" evidence="11">
    <location>
        <begin position="354"/>
        <end position="574"/>
    </location>
</feature>
<evidence type="ECO:0000256" key="8">
    <source>
        <dbReference type="ARBA" id="ARBA00023012"/>
    </source>
</evidence>
<dbReference type="SUPFAM" id="SSF55874">
    <property type="entry name" value="ATPase domain of HSP90 chaperone/DNA topoisomerase II/histidine kinase"/>
    <property type="match status" value="2"/>
</dbReference>
<dbReference type="EMBL" id="BMPO01000004">
    <property type="protein sequence ID" value="GGJ93604.1"/>
    <property type="molecule type" value="Genomic_DNA"/>
</dbReference>
<keyword evidence="5" id="KW-0547">Nucleotide-binding</keyword>
<feature type="domain" description="Response regulatory" evidence="12">
    <location>
        <begin position="631"/>
        <end position="747"/>
    </location>
</feature>
<dbReference type="CDD" id="cd17574">
    <property type="entry name" value="REC_OmpR"/>
    <property type="match status" value="1"/>
</dbReference>
<evidence type="ECO:0000256" key="6">
    <source>
        <dbReference type="ARBA" id="ARBA00022777"/>
    </source>
</evidence>
<feature type="domain" description="Histidine kinase" evidence="11">
    <location>
        <begin position="913"/>
        <end position="1135"/>
    </location>
</feature>
<dbReference type="PROSITE" id="PS50109">
    <property type="entry name" value="HIS_KIN"/>
    <property type="match status" value="2"/>
</dbReference>
<dbReference type="InterPro" id="IPR003661">
    <property type="entry name" value="HisK_dim/P_dom"/>
</dbReference>
<keyword evidence="6" id="KW-0418">Kinase</keyword>
<dbReference type="SUPFAM" id="SSF55785">
    <property type="entry name" value="PYP-like sensor domain (PAS domain)"/>
    <property type="match status" value="2"/>
</dbReference>
<dbReference type="InterPro" id="IPR035965">
    <property type="entry name" value="PAS-like_dom_sf"/>
</dbReference>
<evidence type="ECO:0000313" key="15">
    <source>
        <dbReference type="Proteomes" id="UP000635983"/>
    </source>
</evidence>
<dbReference type="Gene3D" id="3.30.450.40">
    <property type="match status" value="1"/>
</dbReference>
<feature type="modified residue" description="4-aspartylphosphate" evidence="9">
    <location>
        <position position="1205"/>
    </location>
</feature>
<dbReference type="PANTHER" id="PTHR43547">
    <property type="entry name" value="TWO-COMPONENT HISTIDINE KINASE"/>
    <property type="match status" value="1"/>
</dbReference>
<feature type="domain" description="Response regulatory" evidence="12">
    <location>
        <begin position="1155"/>
        <end position="1270"/>
    </location>
</feature>
<sequence length="1277" mass="140488">MKSSSALSLTFLDFPGEMAALMREKDWSQTPFGPIETWSQALRSAISICLGSRFPMVLYWGETRALIYNDAWSAVPGRKHPWALGRPGPEVWAEIWDIIGPMFDQVMAKGEATWSEDQLLPLNRFGYVEECYFYYSYSPVRGEDGQVEGIFTAVTETTYRVLAERRERLLRKISECMSASLTRESACSQAIGALSNVPEESPFSLAYLRDPATGFLQRVALHGISDSADLAPAVIDPNANPTPWSFDRALEVPYAVHDLTPDHATRLPGTPWPEKPVEALVVPILSGRPDAPHGFLVLGISPRRRIDADYITLFQRAAAHLSTAIANVERYEEERRRSEQLAELDRAKTVFFSNASHEFRTPLTLMLGPLEDLLSRAEGHDGNVTASRGELELIQRNGQRLLRLVNTLLDFSRIEAGRVRASFLPIDLAAYTAELASSFRSAMTRAGLDFRIQCEPLGDPVWVDQEMWEKIVLNLVSNAFKYTLSGSVEVRLVRQDAYAVLSVIDTGVGIPQSELGKVFDRFHRIEGQIGRTHEGTGIGLALVKDLTQLHGGDVSVRSQIGVGTVFEARLPFGNAHLPTQSGVTEKTLASTATRADTFVAEALRWLPDAEVPASSMGIDDAPAAAHGHGERILLADDNADMRAYVQRLLVEAGYQVQAVADGRAAVDNALQDRPDLVLSDIMMPVLDGFGVIRALRDDPAAGDIPIILLSARAGEEASIEGIAAGADDYLVKPFSARELIARVEGVLRLSRLRREAAHALRQANEVLELRVRERTRERDQMWAYSHDLIGIADENGIWISVNPAWTRQLGWSATDLVGKTSEWLEHPDDVAKTRSEVSHLAAGVPTFNFENRFRTRAGNYRTLSWTAVPEGGLLYCVARDVTAERERAVELEQAKDALRQSQKMEAIGQLTGGIAHDFNNLLTGILGALEMLQRRTCADDTRAQRYIGTAAASAQRAAALTQRLLSFGRRQSLDLQPVEVNRLVTELEYLLQRTVTENIQLVPALGTDIWLTCTDINQLESAVLNLCINARDAMEKGGQLTITTRNAPSPRLSMTGERLQGDFVRISISDTGSGIPEPLLDKVFEPFFTTKPQGKGTGLGLSMVYGFVKQSGGYVDIVSVVGEGTRVDVYLPRYDGNMNAEDPAQARAPDGLGERILVVEDEPGVRMLVLDVLQDLGYRTRDAADAGSALALFEEDSGFDLVISDVGLPGLGGRELVEQLRQQRPGIGVLLVTGYAERAMDVQTFLGQDMHLLQKPFSVDDLGTKVKEILEERRAAG</sequence>
<dbReference type="GO" id="GO:0005524">
    <property type="term" value="F:ATP binding"/>
    <property type="evidence" value="ECO:0007669"/>
    <property type="project" value="UniProtKB-KW"/>
</dbReference>
<dbReference type="SUPFAM" id="SSF52172">
    <property type="entry name" value="CheY-like"/>
    <property type="match status" value="2"/>
</dbReference>
<dbReference type="InterPro" id="IPR004358">
    <property type="entry name" value="Sig_transdc_His_kin-like_C"/>
</dbReference>
<dbReference type="InterPro" id="IPR036890">
    <property type="entry name" value="HATPase_C_sf"/>
</dbReference>
<dbReference type="Pfam" id="PF08447">
    <property type="entry name" value="PAS_3"/>
    <property type="match status" value="1"/>
</dbReference>
<evidence type="ECO:0000256" key="1">
    <source>
        <dbReference type="ARBA" id="ARBA00000085"/>
    </source>
</evidence>
<dbReference type="PROSITE" id="PS50110">
    <property type="entry name" value="RESPONSE_REGULATORY"/>
    <property type="match status" value="2"/>
</dbReference>
<evidence type="ECO:0000259" key="11">
    <source>
        <dbReference type="PROSITE" id="PS50109"/>
    </source>
</evidence>
<protein>
    <recommendedName>
        <fullName evidence="2">histidine kinase</fullName>
        <ecNumber evidence="2">2.7.13.3</ecNumber>
    </recommendedName>
</protein>
<dbReference type="Proteomes" id="UP000635983">
    <property type="component" value="Unassembled WGS sequence"/>
</dbReference>
<dbReference type="PROSITE" id="PS50112">
    <property type="entry name" value="PAS"/>
    <property type="match status" value="1"/>
</dbReference>
<keyword evidence="8" id="KW-0902">Two-component regulatory system</keyword>
<dbReference type="PANTHER" id="PTHR43547:SF2">
    <property type="entry name" value="HYBRID SIGNAL TRANSDUCTION HISTIDINE KINASE C"/>
    <property type="match status" value="1"/>
</dbReference>
<dbReference type="InterPro" id="IPR011006">
    <property type="entry name" value="CheY-like_superfamily"/>
</dbReference>
<dbReference type="InterPro" id="IPR029016">
    <property type="entry name" value="GAF-like_dom_sf"/>
</dbReference>
<evidence type="ECO:0000256" key="5">
    <source>
        <dbReference type="ARBA" id="ARBA00022741"/>
    </source>
</evidence>
<dbReference type="SMART" id="SM00448">
    <property type="entry name" value="REC"/>
    <property type="match status" value="2"/>
</dbReference>
<evidence type="ECO:0000259" key="13">
    <source>
        <dbReference type="PROSITE" id="PS50112"/>
    </source>
</evidence>
<dbReference type="Pfam" id="PF00072">
    <property type="entry name" value="Response_reg"/>
    <property type="match status" value="2"/>
</dbReference>
<dbReference type="InterPro" id="IPR001789">
    <property type="entry name" value="Sig_transdc_resp-reg_receiver"/>
</dbReference>
<feature type="domain" description="PAS" evidence="13">
    <location>
        <begin position="791"/>
        <end position="844"/>
    </location>
</feature>
<dbReference type="InterPro" id="IPR000014">
    <property type="entry name" value="PAS"/>
</dbReference>
<proteinExistence type="predicted"/>
<dbReference type="SUPFAM" id="SSF55781">
    <property type="entry name" value="GAF domain-like"/>
    <property type="match status" value="1"/>
</dbReference>
<dbReference type="CDD" id="cd00130">
    <property type="entry name" value="PAS"/>
    <property type="match status" value="1"/>
</dbReference>
<dbReference type="CDD" id="cd00082">
    <property type="entry name" value="HisKA"/>
    <property type="match status" value="2"/>
</dbReference>
<evidence type="ECO:0000256" key="2">
    <source>
        <dbReference type="ARBA" id="ARBA00012438"/>
    </source>
</evidence>
<dbReference type="InterPro" id="IPR005467">
    <property type="entry name" value="His_kinase_dom"/>
</dbReference>
<reference evidence="14" key="1">
    <citation type="journal article" date="2014" name="Int. J. Syst. Evol. Microbiol.">
        <title>Complete genome sequence of Corynebacterium casei LMG S-19264T (=DSM 44701T), isolated from a smear-ripened cheese.</title>
        <authorList>
            <consortium name="US DOE Joint Genome Institute (JGI-PGF)"/>
            <person name="Walter F."/>
            <person name="Albersmeier A."/>
            <person name="Kalinowski J."/>
            <person name="Ruckert C."/>
        </authorList>
    </citation>
    <scope>NUCLEOTIDE SEQUENCE</scope>
    <source>
        <strain evidence="14">JCM 30078</strain>
    </source>
</reference>
<feature type="coiled-coil region" evidence="10">
    <location>
        <begin position="321"/>
        <end position="348"/>
    </location>
</feature>
<name>A0A917UXM8_9PSED</name>
<dbReference type="InterPro" id="IPR003594">
    <property type="entry name" value="HATPase_dom"/>
</dbReference>
<reference evidence="14" key="2">
    <citation type="submission" date="2020-09" db="EMBL/GenBank/DDBJ databases">
        <authorList>
            <person name="Sun Q."/>
            <person name="Ohkuma M."/>
        </authorList>
    </citation>
    <scope>NUCLEOTIDE SEQUENCE</scope>
    <source>
        <strain evidence="14">JCM 30078</strain>
    </source>
</reference>
<evidence type="ECO:0000313" key="14">
    <source>
        <dbReference type="EMBL" id="GGJ93604.1"/>
    </source>
</evidence>
<comment type="caution">
    <text evidence="14">The sequence shown here is derived from an EMBL/GenBank/DDBJ whole genome shotgun (WGS) entry which is preliminary data.</text>
</comment>
<dbReference type="Gene3D" id="1.10.287.130">
    <property type="match status" value="2"/>
</dbReference>
<dbReference type="NCBIfam" id="TIGR00229">
    <property type="entry name" value="sensory_box"/>
    <property type="match status" value="1"/>
</dbReference>
<dbReference type="SMART" id="SM00091">
    <property type="entry name" value="PAS"/>
    <property type="match status" value="1"/>
</dbReference>
<dbReference type="InterPro" id="IPR036097">
    <property type="entry name" value="HisK_dim/P_sf"/>
</dbReference>
<dbReference type="EC" id="2.7.13.3" evidence="2"/>